<dbReference type="Proteomes" id="UP000192501">
    <property type="component" value="Unassembled WGS sequence"/>
</dbReference>
<dbReference type="VEuPathDB" id="MicrosporidiaDB:A0H76_3073"/>
<evidence type="ECO:0000313" key="3">
    <source>
        <dbReference type="Proteomes" id="UP000192501"/>
    </source>
</evidence>
<gene>
    <name evidence="2" type="ORF">A0H76_3073</name>
</gene>
<proteinExistence type="predicted"/>
<name>A0A1X0Q5I2_9MICR</name>
<organism evidence="2 3">
    <name type="scientific">Hepatospora eriocheir</name>
    <dbReference type="NCBI Taxonomy" id="1081669"/>
    <lineage>
        <taxon>Eukaryota</taxon>
        <taxon>Fungi</taxon>
        <taxon>Fungi incertae sedis</taxon>
        <taxon>Microsporidia</taxon>
        <taxon>Hepatosporidae</taxon>
        <taxon>Hepatospora</taxon>
    </lineage>
</organism>
<feature type="chain" id="PRO_5013094844" evidence="1">
    <location>
        <begin position="21"/>
        <end position="41"/>
    </location>
</feature>
<accession>A0A1X0Q5I2</accession>
<protein>
    <submittedName>
        <fullName evidence="2">Uncharacterized protein</fullName>
    </submittedName>
</protein>
<dbReference type="AlphaFoldDB" id="A0A1X0Q5I2"/>
<reference evidence="2 3" key="1">
    <citation type="journal article" date="2017" name="Environ. Microbiol.">
        <title>Decay of the glycolytic pathway and adaptation to intranuclear parasitism within Enterocytozoonidae microsporidia.</title>
        <authorList>
            <person name="Wiredu Boakye D."/>
            <person name="Jaroenlak P."/>
            <person name="Prachumwat A."/>
            <person name="Williams T.A."/>
            <person name="Bateman K.S."/>
            <person name="Itsathitphaisarn O."/>
            <person name="Sritunyalucksana K."/>
            <person name="Paszkiewicz K.H."/>
            <person name="Moore K.A."/>
            <person name="Stentiford G.D."/>
            <person name="Williams B.A."/>
        </authorList>
    </citation>
    <scope>NUCLEOTIDE SEQUENCE [LARGE SCALE GENOMIC DNA]</scope>
    <source>
        <strain evidence="3">canceri</strain>
    </source>
</reference>
<evidence type="ECO:0000313" key="2">
    <source>
        <dbReference type="EMBL" id="ORD92926.1"/>
    </source>
</evidence>
<comment type="caution">
    <text evidence="2">The sequence shown here is derived from an EMBL/GenBank/DDBJ whole genome shotgun (WGS) entry which is preliminary data.</text>
</comment>
<keyword evidence="1" id="KW-0732">Signal</keyword>
<evidence type="ECO:0000256" key="1">
    <source>
        <dbReference type="SAM" id="SignalP"/>
    </source>
</evidence>
<sequence>MLALILILTGSFLLSQNSHCLSVKVFTAPFDFKKSKKHYLS</sequence>
<feature type="signal peptide" evidence="1">
    <location>
        <begin position="1"/>
        <end position="20"/>
    </location>
</feature>
<dbReference type="EMBL" id="LTAI01002172">
    <property type="protein sequence ID" value="ORD92926.1"/>
    <property type="molecule type" value="Genomic_DNA"/>
</dbReference>